<keyword evidence="2" id="KW-1185">Reference proteome</keyword>
<dbReference type="Gene3D" id="2.160.20.10">
    <property type="entry name" value="Single-stranded right-handed beta-helix, Pectin lyase-like"/>
    <property type="match status" value="1"/>
</dbReference>
<evidence type="ECO:0000313" key="1">
    <source>
        <dbReference type="EMBL" id="TCD01844.1"/>
    </source>
</evidence>
<dbReference type="AlphaFoldDB" id="A0A4R0NRY7"/>
<reference evidence="1 2" key="1">
    <citation type="submission" date="2019-02" db="EMBL/GenBank/DDBJ databases">
        <title>Pedobacter sp. RP-1-14 sp. nov., isolated from Arctic soil.</title>
        <authorList>
            <person name="Dahal R.H."/>
        </authorList>
    </citation>
    <scope>NUCLEOTIDE SEQUENCE [LARGE SCALE GENOMIC DNA]</scope>
    <source>
        <strain evidence="1 2">RP-1-14</strain>
    </source>
</reference>
<evidence type="ECO:0008006" key="3">
    <source>
        <dbReference type="Google" id="ProtNLM"/>
    </source>
</evidence>
<comment type="caution">
    <text evidence="1">The sequence shown here is derived from an EMBL/GenBank/DDBJ whole genome shotgun (WGS) entry which is preliminary data.</text>
</comment>
<sequence length="508" mass="56217">MTKHRLPHLVLTLFAIGFTGLLLSFASAEDGWVSKYLTVNKDGSITYHADENGNTIPDFSKVGYHHGYREIPKLKVVKTLTAIDKDATSMIQNAIDEVAALKPDKDGFRGAILLKKGTYSIGTSLCISTEGIVLRGEGEATRLIASGKGQRTLINVQGSGRPTEITGTRVEITDNYIPVGAKSFNVSSASGFKRGDAIILYRPGNEAWIHDLQMDQITANDQTRQWKPEEYHLRYERKITGIQGNKIFIDNPVVMQMETKYGGGAIYKYEYTGRIKEVGIEDLRFESEFASDTDEDHGWIAVGFNHIENGWVRNVSAYHFGYACVSLAQGTKNITVADSKCFEAKSQITGSRRYSFNNDGQQNLFMNLETTEGRHDYVTGAKVCGPNVFYSCKSSRTHADIGPHHRWTTGTLYDNITTDGEINVQDRGNWGTGHGWAGVTQVLWNCKAKGAAVQNPWASGKNYVVGLEGQQLQGRLKGRTHGEWEGQNKAGLQPTSLFLAQRIAAKMK</sequence>
<evidence type="ECO:0000313" key="2">
    <source>
        <dbReference type="Proteomes" id="UP000293347"/>
    </source>
</evidence>
<dbReference type="InterPro" id="IPR012334">
    <property type="entry name" value="Pectin_lyas_fold"/>
</dbReference>
<name>A0A4R0NRY7_9SPHI</name>
<dbReference type="InterPro" id="IPR011050">
    <property type="entry name" value="Pectin_lyase_fold/virulence"/>
</dbReference>
<protein>
    <recommendedName>
        <fullName evidence="3">Pectate lyase-like protein</fullName>
    </recommendedName>
</protein>
<organism evidence="1 2">
    <name type="scientific">Pedobacter psychroterrae</name>
    <dbReference type="NCBI Taxonomy" id="2530453"/>
    <lineage>
        <taxon>Bacteria</taxon>
        <taxon>Pseudomonadati</taxon>
        <taxon>Bacteroidota</taxon>
        <taxon>Sphingobacteriia</taxon>
        <taxon>Sphingobacteriales</taxon>
        <taxon>Sphingobacteriaceae</taxon>
        <taxon>Pedobacter</taxon>
    </lineage>
</organism>
<dbReference type="EMBL" id="SJSL01000002">
    <property type="protein sequence ID" value="TCD01844.1"/>
    <property type="molecule type" value="Genomic_DNA"/>
</dbReference>
<dbReference type="SUPFAM" id="SSF51126">
    <property type="entry name" value="Pectin lyase-like"/>
    <property type="match status" value="1"/>
</dbReference>
<proteinExistence type="predicted"/>
<gene>
    <name evidence="1" type="ORF">EZ437_12800</name>
</gene>
<dbReference type="Proteomes" id="UP000293347">
    <property type="component" value="Unassembled WGS sequence"/>
</dbReference>
<accession>A0A4R0NRY7</accession>
<dbReference type="OrthoDB" id="5488826at2"/>